<evidence type="ECO:0000256" key="1">
    <source>
        <dbReference type="SAM" id="SignalP"/>
    </source>
</evidence>
<evidence type="ECO:0000313" key="2">
    <source>
        <dbReference type="EMBL" id="PFK29896.1"/>
    </source>
</evidence>
<comment type="caution">
    <text evidence="2">The sequence shown here is derived from an EMBL/GenBank/DDBJ whole genome shotgun (WGS) entry which is preliminary data.</text>
</comment>
<feature type="chain" id="PRO_5012721752" description="Cell surface protein" evidence="1">
    <location>
        <begin position="32"/>
        <end position="255"/>
    </location>
</feature>
<dbReference type="RefSeq" id="WP_098492685.1">
    <property type="nucleotide sequence ID" value="NZ_NUWN01000117.1"/>
</dbReference>
<evidence type="ECO:0008006" key="4">
    <source>
        <dbReference type="Google" id="ProtNLM"/>
    </source>
</evidence>
<dbReference type="PROSITE" id="PS00283">
    <property type="entry name" value="SOYBEAN_KUNITZ"/>
    <property type="match status" value="1"/>
</dbReference>
<dbReference type="EMBL" id="NUWN01000117">
    <property type="protein sequence ID" value="PFK29896.1"/>
    <property type="molecule type" value="Genomic_DNA"/>
</dbReference>
<name>A0A2B0LN22_BACCE</name>
<accession>A0A2B0LN22</accession>
<feature type="signal peptide" evidence="1">
    <location>
        <begin position="1"/>
        <end position="31"/>
    </location>
</feature>
<keyword evidence="1" id="KW-0732">Signal</keyword>
<dbReference type="Proteomes" id="UP000242656">
    <property type="component" value="Unassembled WGS sequence"/>
</dbReference>
<protein>
    <recommendedName>
        <fullName evidence="4">Cell surface protein</fullName>
    </recommendedName>
</protein>
<organism evidence="2 3">
    <name type="scientific">Bacillus cereus</name>
    <dbReference type="NCBI Taxonomy" id="1396"/>
    <lineage>
        <taxon>Bacteria</taxon>
        <taxon>Bacillati</taxon>
        <taxon>Bacillota</taxon>
        <taxon>Bacilli</taxon>
        <taxon>Bacillales</taxon>
        <taxon>Bacillaceae</taxon>
        <taxon>Bacillus</taxon>
        <taxon>Bacillus cereus group</taxon>
    </lineage>
</organism>
<sequence>MFMKRKLPILTFLAFIFSLIVTVFPTNSAYAAEDDRILDIYGDPITTNKNYILVDKYLWVTGIPFEKRVAPVGQNRLGITYEKFAGWHYVIQYKNSSYYDAAEKHKDIKGNEYYGTPINFEVPSGVESDGYIRNNTPITMSMWIGGPNADAGGTKKYVNAGNRSWIYFSDQSRSALTVKKKNSKEIDLVTGKTDYLRDKLGRPTDWYNADSQQSSYGVITTFQLETSEQPFANQDKLWGISAPEDYAGYELVPLT</sequence>
<evidence type="ECO:0000313" key="3">
    <source>
        <dbReference type="Proteomes" id="UP000242656"/>
    </source>
</evidence>
<dbReference type="AlphaFoldDB" id="A0A2B0LN22"/>
<proteinExistence type="predicted"/>
<gene>
    <name evidence="2" type="ORF">COI93_22885</name>
</gene>
<reference evidence="2 3" key="1">
    <citation type="submission" date="2017-09" db="EMBL/GenBank/DDBJ databases">
        <title>Large-scale bioinformatics analysis of Bacillus genomes uncovers conserved roles of natural products in bacterial physiology.</title>
        <authorList>
            <consortium name="Agbiome Team Llc"/>
            <person name="Bleich R.M."/>
            <person name="Grubbs K.J."/>
            <person name="Santa Maria K.C."/>
            <person name="Allen S.E."/>
            <person name="Farag S."/>
            <person name="Shank E.A."/>
            <person name="Bowers A."/>
        </authorList>
    </citation>
    <scope>NUCLEOTIDE SEQUENCE [LARGE SCALE GENOMIC DNA]</scope>
    <source>
        <strain evidence="2 3">AFS083043</strain>
    </source>
</reference>
<dbReference type="InterPro" id="IPR002160">
    <property type="entry name" value="Prot_inh_Kunz-lg"/>
</dbReference>
<dbReference type="GO" id="GO:0004866">
    <property type="term" value="F:endopeptidase inhibitor activity"/>
    <property type="evidence" value="ECO:0007669"/>
    <property type="project" value="InterPro"/>
</dbReference>